<dbReference type="Proteomes" id="UP000521872">
    <property type="component" value="Unassembled WGS sequence"/>
</dbReference>
<feature type="region of interest" description="Disordered" evidence="1">
    <location>
        <begin position="173"/>
        <end position="195"/>
    </location>
</feature>
<gene>
    <name evidence="3" type="ORF">D9613_001160</name>
</gene>
<name>A0A8H4VRS9_9AGAR</name>
<proteinExistence type="predicted"/>
<feature type="transmembrane region" description="Helical" evidence="2">
    <location>
        <begin position="28"/>
        <end position="51"/>
    </location>
</feature>
<accession>A0A8H4VRS9</accession>
<feature type="compositionally biased region" description="Basic and acidic residues" evidence="1">
    <location>
        <begin position="182"/>
        <end position="195"/>
    </location>
</feature>
<reference evidence="3 4" key="1">
    <citation type="submission" date="2019-12" db="EMBL/GenBank/DDBJ databases">
        <authorList>
            <person name="Floudas D."/>
            <person name="Bentzer J."/>
            <person name="Ahren D."/>
            <person name="Johansson T."/>
            <person name="Persson P."/>
            <person name="Tunlid A."/>
        </authorList>
    </citation>
    <scope>NUCLEOTIDE SEQUENCE [LARGE SCALE GENOMIC DNA]</scope>
    <source>
        <strain evidence="3 4">CBS 102.39</strain>
    </source>
</reference>
<evidence type="ECO:0000256" key="1">
    <source>
        <dbReference type="SAM" id="MobiDB-lite"/>
    </source>
</evidence>
<feature type="compositionally biased region" description="Low complexity" evidence="1">
    <location>
        <begin position="1"/>
        <end position="16"/>
    </location>
</feature>
<protein>
    <submittedName>
        <fullName evidence="3">Uncharacterized protein</fullName>
    </submittedName>
</protein>
<comment type="caution">
    <text evidence="3">The sequence shown here is derived from an EMBL/GenBank/DDBJ whole genome shotgun (WGS) entry which is preliminary data.</text>
</comment>
<evidence type="ECO:0000313" key="3">
    <source>
        <dbReference type="EMBL" id="KAF4620456.1"/>
    </source>
</evidence>
<organism evidence="3 4">
    <name type="scientific">Agrocybe pediades</name>
    <dbReference type="NCBI Taxonomy" id="84607"/>
    <lineage>
        <taxon>Eukaryota</taxon>
        <taxon>Fungi</taxon>
        <taxon>Dikarya</taxon>
        <taxon>Basidiomycota</taxon>
        <taxon>Agaricomycotina</taxon>
        <taxon>Agaricomycetes</taxon>
        <taxon>Agaricomycetidae</taxon>
        <taxon>Agaricales</taxon>
        <taxon>Agaricineae</taxon>
        <taxon>Strophariaceae</taxon>
        <taxon>Agrocybe</taxon>
    </lineage>
</organism>
<dbReference type="AlphaFoldDB" id="A0A8H4VRS9"/>
<feature type="region of interest" description="Disordered" evidence="1">
    <location>
        <begin position="1"/>
        <end position="21"/>
    </location>
</feature>
<keyword evidence="2" id="KW-0472">Membrane</keyword>
<evidence type="ECO:0000256" key="2">
    <source>
        <dbReference type="SAM" id="Phobius"/>
    </source>
</evidence>
<dbReference type="EMBL" id="JAACJL010000015">
    <property type="protein sequence ID" value="KAF4620456.1"/>
    <property type="molecule type" value="Genomic_DNA"/>
</dbReference>
<keyword evidence="2" id="KW-1133">Transmembrane helix</keyword>
<keyword evidence="4" id="KW-1185">Reference proteome</keyword>
<keyword evidence="2" id="KW-0812">Transmembrane</keyword>
<evidence type="ECO:0000313" key="4">
    <source>
        <dbReference type="Proteomes" id="UP000521872"/>
    </source>
</evidence>
<sequence>MSSTMSTSAAAATTSTRLDGTPKNDRRMLAVVVVLGIVGAFLIAFIIWLTLRVKRRESSGENLGPYQGTLIQDAHPAADITPFGAVGHVSSAKGPRYKHKPGEDMRIAVRRPDGAWHFTDSRTPFTPTGVKEIDVTPSPISSCTSLVSFNSRFPPSNTSHADGFRSNPNFTIAPPPPAFPREPCREHFDDRHSPM</sequence>